<feature type="binding site" evidence="14">
    <location>
        <begin position="116"/>
        <end position="120"/>
    </location>
    <ligand>
        <name>S-adenosyl-L-methionine</name>
        <dbReference type="ChEBI" id="CHEBI:59789"/>
    </ligand>
</feature>
<evidence type="ECO:0000256" key="8">
    <source>
        <dbReference type="ARBA" id="ARBA00022603"/>
    </source>
</evidence>
<evidence type="ECO:0000256" key="10">
    <source>
        <dbReference type="ARBA" id="ARBA00022691"/>
    </source>
</evidence>
<dbReference type="GO" id="GO:0106059">
    <property type="term" value="F:tRNA (cytidine(56)-2'-O)-methyltransferase activity"/>
    <property type="evidence" value="ECO:0007669"/>
    <property type="project" value="UniProtKB-EC"/>
</dbReference>
<evidence type="ECO:0000256" key="13">
    <source>
        <dbReference type="ARBA" id="ARBA00047792"/>
    </source>
</evidence>
<dbReference type="PANTHER" id="PTHR42197:SF1">
    <property type="entry name" value="TRNA (CYTIDINE(56)-2'-O)-METHYLTRANSFERASE"/>
    <property type="match status" value="1"/>
</dbReference>
<keyword evidence="11 14" id="KW-0819">tRNA processing</keyword>
<accession>A0A8D5U6K8</accession>
<dbReference type="Pfam" id="PF01994">
    <property type="entry name" value="Trm56"/>
    <property type="match status" value="1"/>
</dbReference>
<dbReference type="EC" id="2.1.1.206" evidence="5 14"/>
<evidence type="ECO:0000256" key="9">
    <source>
        <dbReference type="ARBA" id="ARBA00022679"/>
    </source>
</evidence>
<dbReference type="GO" id="GO:0002128">
    <property type="term" value="P:tRNA nucleoside ribose methylation"/>
    <property type="evidence" value="ECO:0007669"/>
    <property type="project" value="UniProtKB-UniRule"/>
</dbReference>
<dbReference type="InterPro" id="IPR029028">
    <property type="entry name" value="Alpha/beta_knot_MTases"/>
</dbReference>
<dbReference type="AlphaFoldDB" id="A0A8D5U6K8"/>
<evidence type="ECO:0000256" key="6">
    <source>
        <dbReference type="ARBA" id="ARBA00013709"/>
    </source>
</evidence>
<keyword evidence="10 14" id="KW-0949">S-adenosyl-L-methionine</keyword>
<evidence type="ECO:0000256" key="12">
    <source>
        <dbReference type="ARBA" id="ARBA00029826"/>
    </source>
</evidence>
<comment type="catalytic activity">
    <reaction evidence="13 14">
        <text>cytidine(56) in tRNA + S-adenosyl-L-methionine = 2'-O-methylcytidine(56) in tRNA + S-adenosyl-L-homocysteine + H(+)</text>
        <dbReference type="Rhea" id="RHEA:42968"/>
        <dbReference type="Rhea" id="RHEA-COMP:10308"/>
        <dbReference type="Rhea" id="RHEA-COMP:10309"/>
        <dbReference type="ChEBI" id="CHEBI:15378"/>
        <dbReference type="ChEBI" id="CHEBI:57856"/>
        <dbReference type="ChEBI" id="CHEBI:59789"/>
        <dbReference type="ChEBI" id="CHEBI:74495"/>
        <dbReference type="ChEBI" id="CHEBI:82748"/>
        <dbReference type="EC" id="2.1.1.206"/>
    </reaction>
</comment>
<comment type="function">
    <text evidence="1 14">Specifically catalyzes the AdoMet-dependent 2'-O-ribose methylation of cytidine at position 56 in tRNAs.</text>
</comment>
<reference evidence="15 16" key="1">
    <citation type="submission" date="2021-04" db="EMBL/GenBank/DDBJ databases">
        <title>Complete genome sequence of Stygiolobus sp. KN-1.</title>
        <authorList>
            <person name="Nakamura K."/>
            <person name="Sakai H."/>
            <person name="Kurosawa N."/>
        </authorList>
    </citation>
    <scope>NUCLEOTIDE SEQUENCE [LARGE SCALE GENOMIC DNA]</scope>
    <source>
        <strain evidence="15 16">KN-1</strain>
    </source>
</reference>
<dbReference type="KEGG" id="csty:KN1_18970"/>
<comment type="similarity">
    <text evidence="3 14">Belongs to the aTrm56 family.</text>
</comment>
<name>A0A8D5U6K8_9CREN</name>
<evidence type="ECO:0000256" key="2">
    <source>
        <dbReference type="ARBA" id="ARBA00004496"/>
    </source>
</evidence>
<keyword evidence="16" id="KW-1185">Reference proteome</keyword>
<dbReference type="InterPro" id="IPR029026">
    <property type="entry name" value="tRNA_m1G_MTases_N"/>
</dbReference>
<feature type="binding site" evidence="14">
    <location>
        <position position="90"/>
    </location>
    <ligand>
        <name>S-adenosyl-L-methionine</name>
        <dbReference type="ChEBI" id="CHEBI:59789"/>
    </ligand>
</feature>
<dbReference type="SUPFAM" id="SSF75217">
    <property type="entry name" value="alpha/beta knot"/>
    <property type="match status" value="1"/>
</dbReference>
<gene>
    <name evidence="15" type="ORF">KN1_18970</name>
</gene>
<evidence type="ECO:0000256" key="3">
    <source>
        <dbReference type="ARBA" id="ARBA00010324"/>
    </source>
</evidence>
<dbReference type="EMBL" id="AP024597">
    <property type="protein sequence ID" value="BCU70600.1"/>
    <property type="molecule type" value="Genomic_DNA"/>
</dbReference>
<keyword evidence="7 14" id="KW-0963">Cytoplasm</keyword>
<protein>
    <recommendedName>
        <fullName evidence="6 14">tRNA (cytidine(56)-2'-O)-methyltransferase</fullName>
        <ecNumber evidence="5 14">2.1.1.206</ecNumber>
    </recommendedName>
    <alternativeName>
        <fullName evidence="12 14">tRNA ribose 2'-O-methyltransferase aTrm56</fullName>
    </alternativeName>
</protein>
<dbReference type="GO" id="GO:0005737">
    <property type="term" value="C:cytoplasm"/>
    <property type="evidence" value="ECO:0007669"/>
    <property type="project" value="UniProtKB-SubCell"/>
</dbReference>
<evidence type="ECO:0000313" key="16">
    <source>
        <dbReference type="Proteomes" id="UP000825123"/>
    </source>
</evidence>
<dbReference type="Gene3D" id="3.40.1280.10">
    <property type="match status" value="1"/>
</dbReference>
<evidence type="ECO:0000256" key="1">
    <source>
        <dbReference type="ARBA" id="ARBA00003959"/>
    </source>
</evidence>
<keyword evidence="9 14" id="KW-0808">Transferase</keyword>
<evidence type="ECO:0000313" key="15">
    <source>
        <dbReference type="EMBL" id="BCU70600.1"/>
    </source>
</evidence>
<evidence type="ECO:0000256" key="4">
    <source>
        <dbReference type="ARBA" id="ARBA00011738"/>
    </source>
</evidence>
<dbReference type="Proteomes" id="UP000825123">
    <property type="component" value="Chromosome"/>
</dbReference>
<comment type="subcellular location">
    <subcellularLocation>
        <location evidence="2 14">Cytoplasm</location>
    </subcellularLocation>
</comment>
<evidence type="ECO:0000256" key="11">
    <source>
        <dbReference type="ARBA" id="ARBA00022694"/>
    </source>
</evidence>
<dbReference type="HAMAP" id="MF_00077">
    <property type="entry name" value="tRNA_methyltr_aTrm56"/>
    <property type="match status" value="1"/>
</dbReference>
<organism evidence="15 16">
    <name type="scientific">Stygiolobus caldivivus</name>
    <dbReference type="NCBI Taxonomy" id="2824673"/>
    <lineage>
        <taxon>Archaea</taxon>
        <taxon>Thermoproteota</taxon>
        <taxon>Thermoprotei</taxon>
        <taxon>Sulfolobales</taxon>
        <taxon>Sulfolobaceae</taxon>
        <taxon>Stygiolobus</taxon>
    </lineage>
</organism>
<comment type="subunit">
    <text evidence="4 14">Homodimer.</text>
</comment>
<dbReference type="PIRSF" id="PIRSF016123">
    <property type="entry name" value="UCP016123"/>
    <property type="match status" value="1"/>
</dbReference>
<dbReference type="InterPro" id="IPR002845">
    <property type="entry name" value="tRNA_mtfrase_aTrm56"/>
</dbReference>
<dbReference type="CDD" id="cd18083">
    <property type="entry name" value="aTrm56-like"/>
    <property type="match status" value="1"/>
</dbReference>
<feature type="binding site" evidence="14">
    <location>
        <begin position="134"/>
        <end position="141"/>
    </location>
    <ligand>
        <name>S-adenosyl-L-methionine</name>
        <dbReference type="ChEBI" id="CHEBI:59789"/>
    </ligand>
</feature>
<evidence type="ECO:0000256" key="7">
    <source>
        <dbReference type="ARBA" id="ARBA00022490"/>
    </source>
</evidence>
<keyword evidence="8 14" id="KW-0489">Methyltransferase</keyword>
<proteinExistence type="inferred from homology"/>
<dbReference type="PANTHER" id="PTHR42197">
    <property type="entry name" value="TRNA (CYTIDINE(56)-2'-O)-METHYLTRANSFERASE"/>
    <property type="match status" value="1"/>
</dbReference>
<sequence>MGIELKDIYVLRLGHRPFRDKRITTHVALVARAFGARGIFIEGEDNQLLKSIYNVLDQWGGKSYFNIEFVSNPKTLVKSWKERGGKVVHLTMYGINIINKLSDFDQINSPLLVIVGSEKVEGWYYYNSDYNIAVGNQPHSEVSALAIFLDRIYKGEELNISFSDAKLTIIPKERGKKVVKNE</sequence>
<evidence type="ECO:0000256" key="14">
    <source>
        <dbReference type="HAMAP-Rule" id="MF_00077"/>
    </source>
</evidence>
<evidence type="ECO:0000256" key="5">
    <source>
        <dbReference type="ARBA" id="ARBA00012624"/>
    </source>
</evidence>